<dbReference type="AlphaFoldDB" id="A0A4V2JYN9"/>
<dbReference type="OrthoDB" id="3249394at2759"/>
<protein>
    <recommendedName>
        <fullName evidence="3">Integrase zinc-binding domain-containing protein</fullName>
    </recommendedName>
</protein>
<accession>A0A4V2JYN9</accession>
<dbReference type="Proteomes" id="UP000292957">
    <property type="component" value="Unassembled WGS sequence"/>
</dbReference>
<reference evidence="2" key="1">
    <citation type="submission" date="2019-01" db="EMBL/GenBank/DDBJ databases">
        <title>Draft genome sequences of three monokaryotic isolates of the white-rot basidiomycete fungus Dichomitus squalens.</title>
        <authorList>
            <consortium name="DOE Joint Genome Institute"/>
            <person name="Lopez S.C."/>
            <person name="Andreopoulos B."/>
            <person name="Pangilinan J."/>
            <person name="Lipzen A."/>
            <person name="Riley R."/>
            <person name="Ahrendt S."/>
            <person name="Ng V."/>
            <person name="Barry K."/>
            <person name="Daum C."/>
            <person name="Grigoriev I.V."/>
            <person name="Hilden K.S."/>
            <person name="Makela M.R."/>
            <person name="de Vries R.P."/>
        </authorList>
    </citation>
    <scope>NUCLEOTIDE SEQUENCE [LARGE SCALE GENOMIC DNA]</scope>
    <source>
        <strain evidence="2">OM18370.1</strain>
    </source>
</reference>
<organism evidence="2">
    <name type="scientific">Dichomitus squalens</name>
    <dbReference type="NCBI Taxonomy" id="114155"/>
    <lineage>
        <taxon>Eukaryota</taxon>
        <taxon>Fungi</taxon>
        <taxon>Dikarya</taxon>
        <taxon>Basidiomycota</taxon>
        <taxon>Agaricomycotina</taxon>
        <taxon>Agaricomycetes</taxon>
        <taxon>Polyporales</taxon>
        <taxon>Polyporaceae</taxon>
        <taxon>Dichomitus</taxon>
    </lineage>
</organism>
<gene>
    <name evidence="2" type="ORF">BD311DRAFT_677286</name>
</gene>
<evidence type="ECO:0008006" key="3">
    <source>
        <dbReference type="Google" id="ProtNLM"/>
    </source>
</evidence>
<dbReference type="Gene3D" id="1.10.340.70">
    <property type="match status" value="1"/>
</dbReference>
<sequence length="140" mass="15505">MAAASARKSAPVETEVERPVDTPNLAPDYNPTVGKSMANGPSLQSKVEGLDGFMQAVRKHYKKDPTFSKVLENPAAHSAFRLSDGLIYTTNRQGESVLCLPIGKVDQRTITQVAIDLAHTTIGHFGTQKTSEYARRWFWW</sequence>
<dbReference type="EMBL" id="ML143569">
    <property type="protein sequence ID" value="TBU21883.1"/>
    <property type="molecule type" value="Genomic_DNA"/>
</dbReference>
<feature type="region of interest" description="Disordered" evidence="1">
    <location>
        <begin position="1"/>
        <end position="41"/>
    </location>
</feature>
<proteinExistence type="predicted"/>
<evidence type="ECO:0000313" key="2">
    <source>
        <dbReference type="EMBL" id="TBU21883.1"/>
    </source>
</evidence>
<evidence type="ECO:0000256" key="1">
    <source>
        <dbReference type="SAM" id="MobiDB-lite"/>
    </source>
</evidence>
<feature type="non-terminal residue" evidence="2">
    <location>
        <position position="140"/>
    </location>
</feature>
<name>A0A4V2JYN9_9APHY</name>